<sequence>MKSADYWRQRALKIKNNTLVQSESYEFDMAKRLAQAALEIESVIDEWATKYADEDGTVNTDEARQLLRGTENHKWQNTLDEWERKARAGGYDHELNLEYYRSRVSRLQALEAQLKNVLAGYAKPEQVKMLSVLTNTYEDSYYRTIYNVQEHANKFSADFAQFDTQALQRAVSKPWHGSDFSNRLWGNMTEVLPDMLQKSISRGIVLGYNPKRLVNESQVTFRNFKKYQIHRLITTELAHVTEDATFEAYRQSSIEKYEYLATLETKICDICRKLDSKVFAVKDKEESVNYPVIHAHCRCTTAPWYEELEDEESTRWARDPKTGKGGQVPNQTFDEWFAYQQAISKNGIIGVATKDGVQISGVSRHVTERMAQREVSVSSIKQALTNPLHVYPDKLSDSGKVGRKYLGKQSTVVINPETGNVVTTYKTQERYAKKYAKNK</sequence>
<accession>A0ABV3S1W8</accession>
<dbReference type="NCBIfam" id="TIGR01641">
    <property type="entry name" value="phageSPP1_gp7"/>
    <property type="match status" value="1"/>
</dbReference>
<name>A0ABV3S1W8_9LACO</name>
<comment type="caution">
    <text evidence="2">The sequence shown here is derived from an EMBL/GenBank/DDBJ whole genome shotgun (WGS) entry which is preliminary data.</text>
</comment>
<evidence type="ECO:0000313" key="2">
    <source>
        <dbReference type="EMBL" id="MEX0380457.1"/>
    </source>
</evidence>
<dbReference type="Pfam" id="PF04233">
    <property type="entry name" value="Phage_Mu_F"/>
    <property type="match status" value="1"/>
</dbReference>
<protein>
    <submittedName>
        <fullName evidence="2">Minor capsid protein</fullName>
    </submittedName>
</protein>
<evidence type="ECO:0000259" key="1">
    <source>
        <dbReference type="Pfam" id="PF04233"/>
    </source>
</evidence>
<reference evidence="2 3" key="1">
    <citation type="submission" date="2024-07" db="EMBL/GenBank/DDBJ databases">
        <authorList>
            <person name="Yun M."/>
        </authorList>
    </citation>
    <scope>NUCLEOTIDE SEQUENCE [LARGE SCALE GENOMIC DNA]</scope>
    <source>
        <strain evidence="2 3">MS01</strain>
    </source>
</reference>
<dbReference type="EMBL" id="JBFPER010000001">
    <property type="protein sequence ID" value="MEX0380457.1"/>
    <property type="molecule type" value="Genomic_DNA"/>
</dbReference>
<dbReference type="RefSeq" id="WP_367973862.1">
    <property type="nucleotide sequence ID" value="NZ_JBFPEQ010000001.1"/>
</dbReference>
<keyword evidence="3" id="KW-1185">Reference proteome</keyword>
<evidence type="ECO:0000313" key="3">
    <source>
        <dbReference type="Proteomes" id="UP001556617"/>
    </source>
</evidence>
<dbReference type="Proteomes" id="UP001556617">
    <property type="component" value="Unassembled WGS sequence"/>
</dbReference>
<gene>
    <name evidence="2" type="ORF">AB3K24_03715</name>
</gene>
<proteinExistence type="predicted"/>
<dbReference type="InterPro" id="IPR006528">
    <property type="entry name" value="Phage_head_morphogenesis_dom"/>
</dbReference>
<feature type="domain" description="Phage head morphogenesis" evidence="1">
    <location>
        <begin position="196"/>
        <end position="301"/>
    </location>
</feature>
<organism evidence="2 3">
    <name type="scientific">Leuconostoc aquikimchii</name>
    <dbReference type="NCBI Taxonomy" id="3236804"/>
    <lineage>
        <taxon>Bacteria</taxon>
        <taxon>Bacillati</taxon>
        <taxon>Bacillota</taxon>
        <taxon>Bacilli</taxon>
        <taxon>Lactobacillales</taxon>
        <taxon>Lactobacillaceae</taxon>
        <taxon>Leuconostoc</taxon>
    </lineage>
</organism>